<dbReference type="InterPro" id="IPR006616">
    <property type="entry name" value="DM9_repeat"/>
</dbReference>
<sequence length="159" mass="16725">MSFKWKQCNVSDPPRKAVQGGTDVGGEPMFVGRAMYNGVMLPAKIIPANGSAYVCYDGAEVPVFDVEVLTGKAKRFNWVPAAGGTVPDGAIPAGQYGDEQLFIGRAFHEGSLTVGKVHPSHGVLYIPFGGAEVSCPHYEVLVSSGKRSFGGNNSSSDSD</sequence>
<dbReference type="SMART" id="SM00696">
    <property type="entry name" value="DM9"/>
    <property type="match status" value="2"/>
</dbReference>
<reference evidence="1" key="1">
    <citation type="submission" date="2022-01" db="EMBL/GenBank/DDBJ databases">
        <authorList>
            <person name="King R."/>
        </authorList>
    </citation>
    <scope>NUCLEOTIDE SEQUENCE</scope>
</reference>
<dbReference type="PANTHER" id="PTHR31649">
    <property type="entry name" value="AGAP009604-PA"/>
    <property type="match status" value="1"/>
</dbReference>
<protein>
    <submittedName>
        <fullName evidence="1">Uncharacterized protein</fullName>
    </submittedName>
</protein>
<gene>
    <name evidence="1" type="ORF">CHIRRI_LOCUS10638</name>
</gene>
<evidence type="ECO:0000313" key="2">
    <source>
        <dbReference type="Proteomes" id="UP001153620"/>
    </source>
</evidence>
<accession>A0A9P0J503</accession>
<dbReference type="PANTHER" id="PTHR31649:SF1">
    <property type="entry name" value="FARNESOIC ACID O-METHYL TRANSFERASE DOMAIN-CONTAINING PROTEIN"/>
    <property type="match status" value="1"/>
</dbReference>
<reference evidence="1" key="2">
    <citation type="submission" date="2022-10" db="EMBL/GenBank/DDBJ databases">
        <authorList>
            <consortium name="ENA_rothamsted_submissions"/>
            <consortium name="culmorum"/>
            <person name="King R."/>
        </authorList>
    </citation>
    <scope>NUCLEOTIDE SEQUENCE</scope>
</reference>
<name>A0A9P0J503_9DIPT</name>
<dbReference type="Proteomes" id="UP001153620">
    <property type="component" value="Chromosome 3"/>
</dbReference>
<evidence type="ECO:0000313" key="1">
    <source>
        <dbReference type="EMBL" id="CAH1728442.1"/>
    </source>
</evidence>
<keyword evidence="2" id="KW-1185">Reference proteome</keyword>
<dbReference type="EMBL" id="OU895879">
    <property type="protein sequence ID" value="CAH1728442.1"/>
    <property type="molecule type" value="Genomic_DNA"/>
</dbReference>
<dbReference type="Pfam" id="PF11901">
    <property type="entry name" value="DM9"/>
    <property type="match status" value="1"/>
</dbReference>
<organism evidence="1 2">
    <name type="scientific">Chironomus riparius</name>
    <dbReference type="NCBI Taxonomy" id="315576"/>
    <lineage>
        <taxon>Eukaryota</taxon>
        <taxon>Metazoa</taxon>
        <taxon>Ecdysozoa</taxon>
        <taxon>Arthropoda</taxon>
        <taxon>Hexapoda</taxon>
        <taxon>Insecta</taxon>
        <taxon>Pterygota</taxon>
        <taxon>Neoptera</taxon>
        <taxon>Endopterygota</taxon>
        <taxon>Diptera</taxon>
        <taxon>Nematocera</taxon>
        <taxon>Chironomoidea</taxon>
        <taxon>Chironomidae</taxon>
        <taxon>Chironominae</taxon>
        <taxon>Chironomus</taxon>
    </lineage>
</organism>
<proteinExistence type="predicted"/>
<dbReference type="AlphaFoldDB" id="A0A9P0J503"/>